<evidence type="ECO:0000256" key="5">
    <source>
        <dbReference type="ARBA" id="ARBA00023136"/>
    </source>
</evidence>
<dbReference type="InterPro" id="IPR042099">
    <property type="entry name" value="ANL_N_sf"/>
</dbReference>
<keyword evidence="4 6" id="KW-1133">Transmembrane helix</keyword>
<dbReference type="InterPro" id="IPR002123">
    <property type="entry name" value="Plipid/glycerol_acylTrfase"/>
</dbReference>
<dbReference type="InterPro" id="IPR000873">
    <property type="entry name" value="AMP-dep_synth/lig_dom"/>
</dbReference>
<feature type="transmembrane region" description="Helical" evidence="6">
    <location>
        <begin position="111"/>
        <end position="131"/>
    </location>
</feature>
<name>A0A1H0G601_9HYPH</name>
<evidence type="ECO:0000259" key="7">
    <source>
        <dbReference type="SMART" id="SM00563"/>
    </source>
</evidence>
<protein>
    <submittedName>
        <fullName evidence="8">Acyl-[acyl-carrier-protein]-phospholipid O-acyltransferase / long-chain-fatty-acid--[acyl-carrier-protein] ligase</fullName>
    </submittedName>
</protein>
<dbReference type="Gene3D" id="3.40.50.12780">
    <property type="entry name" value="N-terminal domain of ligase-like"/>
    <property type="match status" value="1"/>
</dbReference>
<evidence type="ECO:0000256" key="3">
    <source>
        <dbReference type="ARBA" id="ARBA00022692"/>
    </source>
</evidence>
<keyword evidence="3 6" id="KW-0812">Transmembrane</keyword>
<comment type="caution">
    <text evidence="8">The sequence shown here is derived from an EMBL/GenBank/DDBJ whole genome shotgun (WGS) entry which is preliminary data.</text>
</comment>
<gene>
    <name evidence="8" type="ORF">SAMN04488061_0061</name>
</gene>
<feature type="domain" description="Phospholipid/glycerol acyltransferase" evidence="7">
    <location>
        <begin position="465"/>
        <end position="575"/>
    </location>
</feature>
<dbReference type="InterPro" id="IPR045851">
    <property type="entry name" value="AMP-bd_C_sf"/>
</dbReference>
<dbReference type="Pfam" id="PF00501">
    <property type="entry name" value="AMP-binding"/>
    <property type="match status" value="1"/>
</dbReference>
<keyword evidence="2 8" id="KW-0436">Ligase</keyword>
<dbReference type="Gene3D" id="1.20.1250.20">
    <property type="entry name" value="MFS general substrate transporter like domains"/>
    <property type="match status" value="1"/>
</dbReference>
<feature type="transmembrane region" description="Helical" evidence="6">
    <location>
        <begin position="380"/>
        <end position="402"/>
    </location>
</feature>
<dbReference type="SMART" id="SM00563">
    <property type="entry name" value="PlsC"/>
    <property type="match status" value="1"/>
</dbReference>
<feature type="transmembrane region" description="Helical" evidence="6">
    <location>
        <begin position="79"/>
        <end position="99"/>
    </location>
</feature>
<dbReference type="SUPFAM" id="SSF69593">
    <property type="entry name" value="Glycerol-3-phosphate (1)-acyltransferase"/>
    <property type="match status" value="1"/>
</dbReference>
<dbReference type="SUPFAM" id="SSF103473">
    <property type="entry name" value="MFS general substrate transporter"/>
    <property type="match status" value="1"/>
</dbReference>
<proteinExistence type="inferred from homology"/>
<dbReference type="GO" id="GO:0016874">
    <property type="term" value="F:ligase activity"/>
    <property type="evidence" value="ECO:0007669"/>
    <property type="project" value="UniProtKB-KW"/>
</dbReference>
<dbReference type="PANTHER" id="PTHR43201:SF5">
    <property type="entry name" value="MEDIUM-CHAIN ACYL-COA LIGASE ACSF2, MITOCHONDRIAL"/>
    <property type="match status" value="1"/>
</dbReference>
<dbReference type="EMBL" id="FNJC01000001">
    <property type="protein sequence ID" value="SDO02169.1"/>
    <property type="molecule type" value="Genomic_DNA"/>
</dbReference>
<dbReference type="CDD" id="cd06173">
    <property type="entry name" value="MFS_MefA_like"/>
    <property type="match status" value="1"/>
</dbReference>
<dbReference type="Gene3D" id="3.30.300.30">
    <property type="match status" value="1"/>
</dbReference>
<evidence type="ECO:0000313" key="9">
    <source>
        <dbReference type="Proteomes" id="UP000198795"/>
    </source>
</evidence>
<organism evidence="8 9">
    <name type="scientific">Filomicrobium insigne</name>
    <dbReference type="NCBI Taxonomy" id="418854"/>
    <lineage>
        <taxon>Bacteria</taxon>
        <taxon>Pseudomonadati</taxon>
        <taxon>Pseudomonadota</taxon>
        <taxon>Alphaproteobacteria</taxon>
        <taxon>Hyphomicrobiales</taxon>
        <taxon>Hyphomicrobiaceae</taxon>
        <taxon>Filomicrobium</taxon>
    </lineage>
</organism>
<comment type="similarity">
    <text evidence="1">Belongs to the ATP-dependent AMP-binding enzyme family.</text>
</comment>
<dbReference type="PROSITE" id="PS00455">
    <property type="entry name" value="AMP_BINDING"/>
    <property type="match status" value="1"/>
</dbReference>
<dbReference type="InterPro" id="IPR020845">
    <property type="entry name" value="AMP-binding_CS"/>
</dbReference>
<dbReference type="InterPro" id="IPR011701">
    <property type="entry name" value="MFS"/>
</dbReference>
<feature type="transmembrane region" description="Helical" evidence="6">
    <location>
        <begin position="48"/>
        <end position="67"/>
    </location>
</feature>
<dbReference type="Proteomes" id="UP000198795">
    <property type="component" value="Unassembled WGS sequence"/>
</dbReference>
<dbReference type="NCBIfam" id="NF005291">
    <property type="entry name" value="PRK06814.1"/>
    <property type="match status" value="1"/>
</dbReference>
<dbReference type="Pfam" id="PF01553">
    <property type="entry name" value="Acyltransferase"/>
    <property type="match status" value="1"/>
</dbReference>
<feature type="transmembrane region" description="Helical" evidence="6">
    <location>
        <begin position="237"/>
        <end position="259"/>
    </location>
</feature>
<feature type="transmembrane region" description="Helical" evidence="6">
    <location>
        <begin position="152"/>
        <end position="173"/>
    </location>
</feature>
<feature type="transmembrane region" description="Helical" evidence="6">
    <location>
        <begin position="271"/>
        <end position="291"/>
    </location>
</feature>
<dbReference type="SUPFAM" id="SSF56801">
    <property type="entry name" value="Acetyl-CoA synthetase-like"/>
    <property type="match status" value="1"/>
</dbReference>
<evidence type="ECO:0000256" key="6">
    <source>
        <dbReference type="SAM" id="Phobius"/>
    </source>
</evidence>
<evidence type="ECO:0000256" key="4">
    <source>
        <dbReference type="ARBA" id="ARBA00022989"/>
    </source>
</evidence>
<dbReference type="InterPro" id="IPR036259">
    <property type="entry name" value="MFS_trans_sf"/>
</dbReference>
<evidence type="ECO:0000256" key="2">
    <source>
        <dbReference type="ARBA" id="ARBA00022598"/>
    </source>
</evidence>
<feature type="transmembrane region" description="Helical" evidence="6">
    <location>
        <begin position="346"/>
        <end position="368"/>
    </location>
</feature>
<evidence type="ECO:0000256" key="1">
    <source>
        <dbReference type="ARBA" id="ARBA00006432"/>
    </source>
</evidence>
<accession>A0A1H0G601</accession>
<sequence>MFSDLMTSRRFAPLFWCQFLSALNDNFIKNALVILVLFKIGADSGASLVTLAGAVLVVPFFFLSALGGELADKYDKAKVAVAIKLAEFPIAVLAAVGFVMSGSTDPDIARWSIPVLFSALFLFGSMAALFGPIKYGILPDHLQIKELPAANALVEGATFLAILGGTIAGGYAMTSEAGQAVVPEWVVALLIVSFALCGWLTAKWIKPTGGQHDLRITPNPLSSTFRLLWELHAERRLWIGGLITSWFWTAGIVALSLLPTLVKDVVNGTEHVVTLGLIVFVVGIAIGSFLAARASHMHPNLALVPIGALLMGLFSLDIAWVASAMTPAPVPLSPSDLLKTFSGVRLMFDLAALAAAGGLFIVPAFAAVQAWAKPDHRARVVAAVNILNAAFMSLATLAVFAAQVYGATVAMLFAIVGIAGLIVTVGVLRAWGREGVRDVARFIFKSLLGLEVTGLENLPPDGERVIIAPNHVSFLDAPILYSILPGHAGYAIDTQMAQTWWIRPFLALAKTWSIDPTRPLGARSLIAHVKDGETLVIFPEGRLTVTGGLMKVYDGTAMIADKSDAIVVPVRIDGPERSPFGYMNRMQTKKVWLPKTRVSILPPVKLDVPEDLRGRARRQSAGARLQDIMVEAAVATASTEQTLFQALAEARRTRDTGRAAIEDPLGTKLSYAKLITSAQVLGAKLKPLAGIGESVGVLLPNSAGVAVTFFALQTIGRVPAMLNFTAGSSNLISACKAAKIKVILTSRAFIEKARLGDVVASLSEHTRIIYLEDVRASISAGDKLCGVMAGSSPQVKRKPDSPAVILFTSGSEGAPKGVVLSHRNMLANAMQSLTRVAVNGQDRVFNVLPVFHSFGLTAGLVMPLVAGVPVFLYPTPLHYRIVPELVYQTNATILFGTDTFLNGYARTAHPYDFARVRLVLAGAEPIKDRTRSLYMDKFGVRILEGYGVTETAPVLAINTPLANKAGTVGRLSPLMEARLEPVPGIEEGGRLFVRGPNVMLGYLHASNPGVLEPPENGWHDTGDIVTIDENGFITIRGRAKRFAKIGGEMVSLAAVEALATELWPSATSVVVALPDQRKGERLILMTNEAKATRAEFLAHARASGANELSVPAEVLVVSAVPLLGSGKPDYPAALVLAKERLGLADINAA</sequence>
<dbReference type="Pfam" id="PF07690">
    <property type="entry name" value="MFS_1"/>
    <property type="match status" value="1"/>
</dbReference>
<feature type="transmembrane region" description="Helical" evidence="6">
    <location>
        <begin position="303"/>
        <end position="326"/>
    </location>
</feature>
<feature type="transmembrane region" description="Helical" evidence="6">
    <location>
        <begin position="408"/>
        <end position="431"/>
    </location>
</feature>
<evidence type="ECO:0000313" key="8">
    <source>
        <dbReference type="EMBL" id="SDO02169.1"/>
    </source>
</evidence>
<feature type="transmembrane region" description="Helical" evidence="6">
    <location>
        <begin position="850"/>
        <end position="873"/>
    </location>
</feature>
<reference evidence="8 9" key="1">
    <citation type="submission" date="2016-10" db="EMBL/GenBank/DDBJ databases">
        <authorList>
            <person name="Varghese N."/>
            <person name="Submissions S."/>
        </authorList>
    </citation>
    <scope>NUCLEOTIDE SEQUENCE [LARGE SCALE GENOMIC DNA]</scope>
    <source>
        <strain evidence="8 9">CGMCC 1.6497</strain>
    </source>
</reference>
<feature type="transmembrane region" description="Helical" evidence="6">
    <location>
        <begin position="185"/>
        <end position="205"/>
    </location>
</feature>
<keyword evidence="9" id="KW-1185">Reference proteome</keyword>
<keyword evidence="5 6" id="KW-0472">Membrane</keyword>
<dbReference type="PANTHER" id="PTHR43201">
    <property type="entry name" value="ACYL-COA SYNTHETASE"/>
    <property type="match status" value="1"/>
</dbReference>
<dbReference type="RefSeq" id="WP_090225792.1">
    <property type="nucleotide sequence ID" value="NZ_FNJC01000001.1"/>
</dbReference>
<dbReference type="CDD" id="cd07989">
    <property type="entry name" value="LPLAT_AGPAT-like"/>
    <property type="match status" value="1"/>
</dbReference>